<reference evidence="1" key="1">
    <citation type="submission" date="2022-11" db="EMBL/GenBank/DDBJ databases">
        <authorList>
            <person name="Coimbra C."/>
        </authorList>
    </citation>
    <scope>NUCLEOTIDE SEQUENCE</scope>
    <source>
        <strain evidence="1">Jales19</strain>
    </source>
</reference>
<proteinExistence type="predicted"/>
<protein>
    <submittedName>
        <fullName evidence="1">Uncharacterized protein</fullName>
    </submittedName>
</protein>
<sequence length="80" mass="8995">MVPIEAFQTVTADAPRLNEMIFQKTGYLPFGLGDFPVSQPALELIFPRLNVFQFSSKKIVHADFLHFIQSAGLIERSELA</sequence>
<dbReference type="RefSeq" id="WP_269905340.1">
    <property type="nucleotide sequence ID" value="NZ_JAPFQA010000004.1"/>
</dbReference>
<dbReference type="EMBL" id="JAPFQA010000004">
    <property type="protein sequence ID" value="MCZ8544821.1"/>
    <property type="molecule type" value="Genomic_DNA"/>
</dbReference>
<keyword evidence="2" id="KW-1185">Reference proteome</keyword>
<dbReference type="Proteomes" id="UP001152178">
    <property type="component" value="Unassembled WGS sequence"/>
</dbReference>
<gene>
    <name evidence="1" type="ORF">OOJ09_11565</name>
</gene>
<evidence type="ECO:0000313" key="2">
    <source>
        <dbReference type="Proteomes" id="UP001152178"/>
    </source>
</evidence>
<accession>A0ABT4QTB5</accession>
<comment type="caution">
    <text evidence="1">The sequence shown here is derived from an EMBL/GenBank/DDBJ whole genome shotgun (WGS) entry which is preliminary data.</text>
</comment>
<evidence type="ECO:0000313" key="1">
    <source>
        <dbReference type="EMBL" id="MCZ8544821.1"/>
    </source>
</evidence>
<name>A0ABT4QTB5_9HYPH</name>
<organism evidence="1 2">
    <name type="scientific">Mesorhizobium qingshengii</name>
    <dbReference type="NCBI Taxonomy" id="1165689"/>
    <lineage>
        <taxon>Bacteria</taxon>
        <taxon>Pseudomonadati</taxon>
        <taxon>Pseudomonadota</taxon>
        <taxon>Alphaproteobacteria</taxon>
        <taxon>Hyphomicrobiales</taxon>
        <taxon>Phyllobacteriaceae</taxon>
        <taxon>Mesorhizobium</taxon>
    </lineage>
</organism>